<feature type="domain" description="Homeobox" evidence="9">
    <location>
        <begin position="139"/>
        <end position="199"/>
    </location>
</feature>
<comment type="similarity">
    <text evidence="1">Belongs to the distal-less homeobox family.</text>
</comment>
<evidence type="ECO:0000256" key="3">
    <source>
        <dbReference type="ARBA" id="ARBA00023125"/>
    </source>
</evidence>
<dbReference type="Gene3D" id="1.10.10.60">
    <property type="entry name" value="Homeodomain-like"/>
    <property type="match status" value="1"/>
</dbReference>
<dbReference type="GO" id="GO:0000981">
    <property type="term" value="F:DNA-binding transcription factor activity, RNA polymerase II-specific"/>
    <property type="evidence" value="ECO:0000318"/>
    <property type="project" value="GO_Central"/>
</dbReference>
<evidence type="ECO:0000313" key="11">
    <source>
        <dbReference type="RefSeq" id="XP_035700241.1"/>
    </source>
</evidence>
<dbReference type="InterPro" id="IPR020479">
    <property type="entry name" value="HD_metazoa"/>
</dbReference>
<feature type="compositionally biased region" description="Polar residues" evidence="8">
    <location>
        <begin position="294"/>
        <end position="309"/>
    </location>
</feature>
<accession>A0A9J7MIC4</accession>
<evidence type="ECO:0000256" key="4">
    <source>
        <dbReference type="ARBA" id="ARBA00023155"/>
    </source>
</evidence>
<evidence type="ECO:0000256" key="6">
    <source>
        <dbReference type="PROSITE-ProRule" id="PRU00108"/>
    </source>
</evidence>
<comment type="subcellular location">
    <subcellularLocation>
        <location evidence="6 7">Nucleus</location>
    </subcellularLocation>
</comment>
<dbReference type="OMA" id="MEFANMA"/>
<dbReference type="PANTHER" id="PTHR24327">
    <property type="entry name" value="HOMEOBOX PROTEIN"/>
    <property type="match status" value="1"/>
</dbReference>
<feature type="compositionally biased region" description="Basic and acidic residues" evidence="8">
    <location>
        <begin position="115"/>
        <end position="131"/>
    </location>
</feature>
<evidence type="ECO:0000256" key="7">
    <source>
        <dbReference type="RuleBase" id="RU000682"/>
    </source>
</evidence>
<dbReference type="SUPFAM" id="SSF46689">
    <property type="entry name" value="Homeodomain-like"/>
    <property type="match status" value="1"/>
</dbReference>
<evidence type="ECO:0000256" key="5">
    <source>
        <dbReference type="ARBA" id="ARBA00023242"/>
    </source>
</evidence>
<evidence type="ECO:0000256" key="2">
    <source>
        <dbReference type="ARBA" id="ARBA00022473"/>
    </source>
</evidence>
<dbReference type="GO" id="GO:0030154">
    <property type="term" value="P:cell differentiation"/>
    <property type="evidence" value="ECO:0000318"/>
    <property type="project" value="GO_Central"/>
</dbReference>
<keyword evidence="10" id="KW-1185">Reference proteome</keyword>
<keyword evidence="3 6" id="KW-0238">DNA-binding</keyword>
<dbReference type="RefSeq" id="XP_035700241.1">
    <property type="nucleotide sequence ID" value="XM_035844348.1"/>
</dbReference>
<dbReference type="AlphaFoldDB" id="A0A9J7MIC4"/>
<feature type="compositionally biased region" description="Polar residues" evidence="8">
    <location>
        <begin position="212"/>
        <end position="227"/>
    </location>
</feature>
<dbReference type="PRINTS" id="PR00024">
    <property type="entry name" value="HOMEOBOX"/>
</dbReference>
<keyword evidence="4 6" id="KW-0371">Homeobox</keyword>
<reference evidence="10" key="1">
    <citation type="journal article" date="2020" name="Nat. Ecol. Evol.">
        <title>Deeply conserved synteny resolves early events in vertebrate evolution.</title>
        <authorList>
            <person name="Simakov O."/>
            <person name="Marletaz F."/>
            <person name="Yue J.X."/>
            <person name="O'Connell B."/>
            <person name="Jenkins J."/>
            <person name="Brandt A."/>
            <person name="Calef R."/>
            <person name="Tung C.H."/>
            <person name="Huang T.K."/>
            <person name="Schmutz J."/>
            <person name="Satoh N."/>
            <person name="Yu J.K."/>
            <person name="Putnam N.H."/>
            <person name="Green R.E."/>
            <person name="Rokhsar D.S."/>
        </authorList>
    </citation>
    <scope>NUCLEOTIDE SEQUENCE [LARGE SCALE GENOMIC DNA]</scope>
    <source>
        <strain evidence="10">S238N-H82</strain>
    </source>
</reference>
<dbReference type="PROSITE" id="PS00027">
    <property type="entry name" value="HOMEOBOX_1"/>
    <property type="match status" value="1"/>
</dbReference>
<keyword evidence="5 6" id="KW-0539">Nucleus</keyword>
<dbReference type="InterPro" id="IPR001356">
    <property type="entry name" value="HD"/>
</dbReference>
<keyword evidence="2" id="KW-0217">Developmental protein</keyword>
<dbReference type="KEGG" id="bfo:118432737"/>
<dbReference type="SMART" id="SM00389">
    <property type="entry name" value="HOX"/>
    <property type="match status" value="1"/>
</dbReference>
<dbReference type="GO" id="GO:0005634">
    <property type="term" value="C:nucleus"/>
    <property type="evidence" value="ECO:0000318"/>
    <property type="project" value="GO_Central"/>
</dbReference>
<dbReference type="Proteomes" id="UP000001554">
    <property type="component" value="Chromosome 16"/>
</dbReference>
<proteinExistence type="inferred from homology"/>
<gene>
    <name evidence="11" type="primary">LOC118432737</name>
</gene>
<dbReference type="PROSITE" id="PS50071">
    <property type="entry name" value="HOMEOBOX_2"/>
    <property type="match status" value="1"/>
</dbReference>
<dbReference type="GeneID" id="118432737"/>
<feature type="region of interest" description="Disordered" evidence="8">
    <location>
        <begin position="198"/>
        <end position="328"/>
    </location>
</feature>
<dbReference type="GO" id="GO:0006357">
    <property type="term" value="P:regulation of transcription by RNA polymerase II"/>
    <property type="evidence" value="ECO:0000318"/>
    <property type="project" value="GO_Central"/>
</dbReference>
<dbReference type="PANTHER" id="PTHR24327:SF81">
    <property type="entry name" value="HOMEOTIC PROTEIN DISTAL-LESS-RELATED"/>
    <property type="match status" value="1"/>
</dbReference>
<sequence>MTAVATVAALNGLESELTTMSKSAFMEIPPVQQTPVSMSMNHSSYPVRCLHPTSHTQHESAFSTAAPHSRPLGYPFSMNPMANHPGHPYGNPYSTAAVTPVSESRLGGFSDDDNERLYHFSRTDKSPDPTDQRINGKGKKMRKPRTIYTSFQLQQLNRRFQRTQYLALPERAELAAQLGLTQTQVKIWFQNRRSKYKKLMKQGGAPPPGVGTPNSSAPNPVQQQSGQPGHASPPGAPTDLSDQQMSHGGQPNLPPRAPSQGQPQNAMMTPPGQQQPAMTSAAPMPTSSPPVWDVNSTKAMANYMNSHHYSPSPWHYQEPLQQSQQLLT</sequence>
<dbReference type="PRINTS" id="PR00031">
    <property type="entry name" value="HTHREPRESSR"/>
</dbReference>
<dbReference type="InterPro" id="IPR050460">
    <property type="entry name" value="Distal-less_Homeobox_TF"/>
</dbReference>
<evidence type="ECO:0000256" key="8">
    <source>
        <dbReference type="SAM" id="MobiDB-lite"/>
    </source>
</evidence>
<reference evidence="11" key="2">
    <citation type="submission" date="2025-08" db="UniProtKB">
        <authorList>
            <consortium name="RefSeq"/>
        </authorList>
    </citation>
    <scope>IDENTIFICATION</scope>
    <source>
        <strain evidence="11">S238N-H82</strain>
        <tissue evidence="11">Testes</tissue>
    </source>
</reference>
<dbReference type="CDD" id="cd00086">
    <property type="entry name" value="homeodomain"/>
    <property type="match status" value="1"/>
</dbReference>
<feature type="compositionally biased region" description="Polar residues" evidence="8">
    <location>
        <begin position="319"/>
        <end position="328"/>
    </location>
</feature>
<dbReference type="Pfam" id="PF00046">
    <property type="entry name" value="Homeodomain"/>
    <property type="match status" value="1"/>
</dbReference>
<feature type="region of interest" description="Disordered" evidence="8">
    <location>
        <begin position="104"/>
        <end position="143"/>
    </location>
</feature>
<dbReference type="OrthoDB" id="6159439at2759"/>
<organism evidence="10 11">
    <name type="scientific">Branchiostoma floridae</name>
    <name type="common">Florida lancelet</name>
    <name type="synonym">Amphioxus</name>
    <dbReference type="NCBI Taxonomy" id="7739"/>
    <lineage>
        <taxon>Eukaryota</taxon>
        <taxon>Metazoa</taxon>
        <taxon>Chordata</taxon>
        <taxon>Cephalochordata</taxon>
        <taxon>Leptocardii</taxon>
        <taxon>Amphioxiformes</taxon>
        <taxon>Branchiostomatidae</taxon>
        <taxon>Branchiostoma</taxon>
    </lineage>
</organism>
<name>A0A9J7MIC4_BRAFL</name>
<dbReference type="FunFam" id="1.10.10.60:FF:000233">
    <property type="entry name" value="Distal-less, isoform C"/>
    <property type="match status" value="1"/>
</dbReference>
<evidence type="ECO:0000259" key="9">
    <source>
        <dbReference type="PROSITE" id="PS50071"/>
    </source>
</evidence>
<evidence type="ECO:0000313" key="10">
    <source>
        <dbReference type="Proteomes" id="UP000001554"/>
    </source>
</evidence>
<dbReference type="InterPro" id="IPR017970">
    <property type="entry name" value="Homeobox_CS"/>
</dbReference>
<dbReference type="InterPro" id="IPR000047">
    <property type="entry name" value="HTH_motif"/>
</dbReference>
<dbReference type="InterPro" id="IPR009057">
    <property type="entry name" value="Homeodomain-like_sf"/>
</dbReference>
<feature type="DNA-binding region" description="Homeobox" evidence="6">
    <location>
        <begin position="141"/>
        <end position="200"/>
    </location>
</feature>
<feature type="compositionally biased region" description="Low complexity" evidence="8">
    <location>
        <begin position="274"/>
        <end position="285"/>
    </location>
</feature>
<evidence type="ECO:0000256" key="1">
    <source>
        <dbReference type="ARBA" id="ARBA00007916"/>
    </source>
</evidence>
<dbReference type="GO" id="GO:0000978">
    <property type="term" value="F:RNA polymerase II cis-regulatory region sequence-specific DNA binding"/>
    <property type="evidence" value="ECO:0000318"/>
    <property type="project" value="GO_Central"/>
</dbReference>
<feature type="compositionally biased region" description="Polar residues" evidence="8">
    <location>
        <begin position="240"/>
        <end position="249"/>
    </location>
</feature>
<protein>
    <submittedName>
        <fullName evidence="11">Homeobox protein DLL homolog</fullName>
    </submittedName>
</protein>